<name>A0A169QYW6_9HYPH</name>
<protein>
    <recommendedName>
        <fullName evidence="4">DUF898 domain-containing protein</fullName>
    </recommendedName>
</protein>
<reference evidence="2 3" key="1">
    <citation type="journal article" date="2016" name="Genome Announc.">
        <title>Complete Genome Sequence of Methylobacterium populi P-1M, Isolated from Pink-Pigmented Household Biofilm.</title>
        <authorList>
            <person name="Morohoshi T."/>
            <person name="Ikeda T."/>
        </authorList>
    </citation>
    <scope>NUCLEOTIDE SEQUENCE [LARGE SCALE GENOMIC DNA]</scope>
    <source>
        <strain evidence="2 3">P-1M</strain>
    </source>
</reference>
<feature type="transmembrane region" description="Helical" evidence="1">
    <location>
        <begin position="348"/>
        <end position="373"/>
    </location>
</feature>
<organism evidence="2 3">
    <name type="scientific">Methylorubrum populi</name>
    <dbReference type="NCBI Taxonomy" id="223967"/>
    <lineage>
        <taxon>Bacteria</taxon>
        <taxon>Pseudomonadati</taxon>
        <taxon>Pseudomonadota</taxon>
        <taxon>Alphaproteobacteria</taxon>
        <taxon>Hyphomicrobiales</taxon>
        <taxon>Methylobacteriaceae</taxon>
        <taxon>Methylorubrum</taxon>
    </lineage>
</organism>
<dbReference type="Proteomes" id="UP000218288">
    <property type="component" value="Chromosome"/>
</dbReference>
<keyword evidence="1" id="KW-1133">Transmembrane helix</keyword>
<evidence type="ECO:0000313" key="3">
    <source>
        <dbReference type="Proteomes" id="UP000218288"/>
    </source>
</evidence>
<dbReference type="Pfam" id="PF05987">
    <property type="entry name" value="DUF898"/>
    <property type="match status" value="1"/>
</dbReference>
<evidence type="ECO:0000256" key="1">
    <source>
        <dbReference type="SAM" id="Phobius"/>
    </source>
</evidence>
<feature type="transmembrane region" description="Helical" evidence="1">
    <location>
        <begin position="105"/>
        <end position="126"/>
    </location>
</feature>
<evidence type="ECO:0008006" key="4">
    <source>
        <dbReference type="Google" id="ProtNLM"/>
    </source>
</evidence>
<feature type="transmembrane region" description="Helical" evidence="1">
    <location>
        <begin position="202"/>
        <end position="227"/>
    </location>
</feature>
<accession>A0A169QYW6</accession>
<feature type="transmembrane region" description="Helical" evidence="1">
    <location>
        <begin position="30"/>
        <end position="50"/>
    </location>
</feature>
<feature type="transmembrane region" description="Helical" evidence="1">
    <location>
        <begin position="259"/>
        <end position="281"/>
    </location>
</feature>
<evidence type="ECO:0000313" key="2">
    <source>
        <dbReference type="EMBL" id="BAU90728.1"/>
    </source>
</evidence>
<dbReference type="OrthoDB" id="7462354at2"/>
<keyword evidence="1" id="KW-0812">Transmembrane</keyword>
<dbReference type="InterPro" id="IPR010295">
    <property type="entry name" value="DUF898"/>
</dbReference>
<feature type="transmembrane region" description="Helical" evidence="1">
    <location>
        <begin position="77"/>
        <end position="98"/>
    </location>
</feature>
<dbReference type="AlphaFoldDB" id="A0A169QYW6"/>
<sequence length="429" mass="46420">MNQVEGVPSPAPARTGEIAFDRRTTGLTGIVVKGFLLSLITFSIYRFWYITNLRRFFWSRTVVAGSPAEYLGTGKELFLGFLVALAVLVPIYILLFVIGLLSPVLAALAAPLSFIALFVLGQYALFRGRRYRASRTRWRGIRLGQDGSGFAYAGLASLWWLGTIVSLGLAFPFMRAALERYRIDHTLVGQSRMRSTATGRSILLPWMMFYIVALLPILVSVLALLAASGFDLPSDLLIRDPASEKSKLIFNPAYENSPLASYGAAVVIAASVSIPLALLLIPYYRARETHAFLNAAHLGAARLASSLKARQFYFPYLVYLLALIGFVLVLGIILALLVPLIATGGDNAGIHAFVIVSTLLLYLGAILGTNVLYVRIVSVRLWHAVATTTQIENLPALEAVLASTRAPASGLNEGLADALDVGGALEIGF</sequence>
<feature type="transmembrane region" description="Helical" evidence="1">
    <location>
        <begin position="316"/>
        <end position="342"/>
    </location>
</feature>
<keyword evidence="1" id="KW-0472">Membrane</keyword>
<proteinExistence type="predicted"/>
<gene>
    <name evidence="2" type="ORF">MPPM_2123</name>
</gene>
<dbReference type="RefSeq" id="WP_096485016.1">
    <property type="nucleotide sequence ID" value="NZ_AP014809.1"/>
</dbReference>
<dbReference type="EMBL" id="AP014809">
    <property type="protein sequence ID" value="BAU90728.1"/>
    <property type="molecule type" value="Genomic_DNA"/>
</dbReference>